<evidence type="ECO:0000313" key="3">
    <source>
        <dbReference type="Proteomes" id="UP000008871"/>
    </source>
</evidence>
<proteinExistence type="predicted"/>
<evidence type="ECO:0000259" key="1">
    <source>
        <dbReference type="Pfam" id="PF01458"/>
    </source>
</evidence>
<protein>
    <submittedName>
        <fullName evidence="2">Permease component of ABC-tranporter</fullName>
    </submittedName>
</protein>
<gene>
    <name evidence="2" type="primary">sufD</name>
    <name evidence="2" type="ordered locus">ABO_1867</name>
</gene>
<dbReference type="Pfam" id="PF01458">
    <property type="entry name" value="SUFBD_core"/>
    <property type="match status" value="1"/>
</dbReference>
<dbReference type="eggNOG" id="COG0719">
    <property type="taxonomic scope" value="Bacteria"/>
</dbReference>
<dbReference type="STRING" id="393595.ABO_1867"/>
<sequence>MSLSASSLAQELKTQALANAQRNGSAGDALAALQAASFPERKTESWKYTSLQALADGHLNAIADGEINPPLPALSEHVVTINNGKLVDHNLPDGVTLSHDGPAINGLQTPFAFYNSAVASQPIVLTVAANTRIEQPIHVQIQAASDTPAHCNPRLVVVLNQGAEAAVIEHYHAQGKALTNAVTALITADNAQLTHYRLQGEQASTIHIGTLIIDQQGASKVDSYQLMTGNRLRRNDVRALMNKSGAELNMKGIFVVRDNSHVDNQMCVEHAVPNGESDQNFKGLAGERGKAVFNGRIHIHPGASGTNAGLSNKNLLLNPGAEINTKPELEIYNDDVKCAHGTTVGQLDAMQQFYLQSRGIPAAEAKRMLSLGFVNELLMTLPHEKVAQWATPWLEAELTHASPAQESAA</sequence>
<dbReference type="OrthoDB" id="9768262at2"/>
<accession>Q0VND3</accession>
<dbReference type="GO" id="GO:0016226">
    <property type="term" value="P:iron-sulfur cluster assembly"/>
    <property type="evidence" value="ECO:0007669"/>
    <property type="project" value="InterPro"/>
</dbReference>
<dbReference type="SUPFAM" id="SSF101960">
    <property type="entry name" value="Stabilizer of iron transporter SufD"/>
    <property type="match status" value="1"/>
</dbReference>
<dbReference type="InterPro" id="IPR000825">
    <property type="entry name" value="SUF_FeS_clus_asmbl_SufBD_core"/>
</dbReference>
<keyword evidence="3" id="KW-1185">Reference proteome</keyword>
<dbReference type="KEGG" id="abo:ABO_1867"/>
<dbReference type="InterPro" id="IPR011542">
    <property type="entry name" value="SUF_FeS_clus_asmbl_SufD"/>
</dbReference>
<dbReference type="PANTHER" id="PTHR43575:SF1">
    <property type="entry name" value="PROTEIN ABCI7, CHLOROPLASTIC"/>
    <property type="match status" value="1"/>
</dbReference>
<dbReference type="InterPro" id="IPR055346">
    <property type="entry name" value="Fe-S_cluster_assembly_SufBD"/>
</dbReference>
<dbReference type="EMBL" id="AM286690">
    <property type="protein sequence ID" value="CAL17315.1"/>
    <property type="molecule type" value="Genomic_DNA"/>
</dbReference>
<dbReference type="PANTHER" id="PTHR43575">
    <property type="entry name" value="PROTEIN ABCI7, CHLOROPLASTIC"/>
    <property type="match status" value="1"/>
</dbReference>
<feature type="domain" description="SUF system FeS cluster assembly SufBD core" evidence="1">
    <location>
        <begin position="149"/>
        <end position="373"/>
    </location>
</feature>
<dbReference type="Proteomes" id="UP000008871">
    <property type="component" value="Chromosome"/>
</dbReference>
<dbReference type="RefSeq" id="WP_011589146.1">
    <property type="nucleotide sequence ID" value="NC_008260.1"/>
</dbReference>
<name>Q0VND3_ALCBS</name>
<reference evidence="2 3" key="1">
    <citation type="journal article" date="2006" name="Nat. Biotechnol.">
        <title>Genome sequence of the ubiquitous hydrocarbon-degrading marine bacterium Alcanivorax borkumensis.</title>
        <authorList>
            <person name="Schneiker S."/>
            <person name="Martins dos Santos V.A.P."/>
            <person name="Bartels D."/>
            <person name="Bekel T."/>
            <person name="Brecht M."/>
            <person name="Buhrmester J."/>
            <person name="Chernikova T.N."/>
            <person name="Denaro R."/>
            <person name="Ferrer M."/>
            <person name="Gertler C."/>
            <person name="Goesmann A."/>
            <person name="Golyshina O.V."/>
            <person name="Kaminski F."/>
            <person name="Khachane A.N."/>
            <person name="Lang S."/>
            <person name="Linke B."/>
            <person name="McHardy A.C."/>
            <person name="Meyer F."/>
            <person name="Nechitaylo T."/>
            <person name="Puehler A."/>
            <person name="Regenhardt D."/>
            <person name="Rupp O."/>
            <person name="Sabirova J.S."/>
            <person name="Selbitschka W."/>
            <person name="Yakimov M.M."/>
            <person name="Timmis K.N."/>
            <person name="Vorhoelter F.-J."/>
            <person name="Weidner S."/>
            <person name="Kaiser O."/>
            <person name="Golyshin P.N."/>
        </authorList>
    </citation>
    <scope>NUCLEOTIDE SEQUENCE [LARGE SCALE GENOMIC DNA]</scope>
    <source>
        <strain evidence="3">ATCC 700651 / DSM 11573 / NCIMB 13689 / SK2</strain>
    </source>
</reference>
<dbReference type="NCBIfam" id="TIGR01981">
    <property type="entry name" value="sufD"/>
    <property type="match status" value="1"/>
</dbReference>
<dbReference type="AlphaFoldDB" id="Q0VND3"/>
<dbReference type="InterPro" id="IPR037284">
    <property type="entry name" value="SUF_FeS_clus_asmbl_SufBD_sf"/>
</dbReference>
<evidence type="ECO:0000313" key="2">
    <source>
        <dbReference type="EMBL" id="CAL17315.1"/>
    </source>
</evidence>
<organism evidence="2 3">
    <name type="scientific">Alcanivorax borkumensis (strain ATCC 700651 / DSM 11573 / NCIMB 13689 / SK2)</name>
    <dbReference type="NCBI Taxonomy" id="393595"/>
    <lineage>
        <taxon>Bacteria</taxon>
        <taxon>Pseudomonadati</taxon>
        <taxon>Pseudomonadota</taxon>
        <taxon>Gammaproteobacteria</taxon>
        <taxon>Oceanospirillales</taxon>
        <taxon>Alcanivoracaceae</taxon>
        <taxon>Alcanivorax</taxon>
    </lineage>
</organism>
<dbReference type="HOGENOM" id="CLU_026231_5_3_6"/>